<name>M7BKZ3_CHEMY</name>
<evidence type="ECO:0000313" key="2">
    <source>
        <dbReference type="EMBL" id="EMP32708.1"/>
    </source>
</evidence>
<proteinExistence type="predicted"/>
<organism evidence="2 3">
    <name type="scientific">Chelonia mydas</name>
    <name type="common">Green sea-turtle</name>
    <name type="synonym">Chelonia agassizi</name>
    <dbReference type="NCBI Taxonomy" id="8469"/>
    <lineage>
        <taxon>Eukaryota</taxon>
        <taxon>Metazoa</taxon>
        <taxon>Chordata</taxon>
        <taxon>Craniata</taxon>
        <taxon>Vertebrata</taxon>
        <taxon>Euteleostomi</taxon>
        <taxon>Archelosauria</taxon>
        <taxon>Testudinata</taxon>
        <taxon>Testudines</taxon>
        <taxon>Cryptodira</taxon>
        <taxon>Durocryptodira</taxon>
        <taxon>Americhelydia</taxon>
        <taxon>Chelonioidea</taxon>
        <taxon>Cheloniidae</taxon>
        <taxon>Chelonia</taxon>
    </lineage>
</organism>
<keyword evidence="3" id="KW-1185">Reference proteome</keyword>
<dbReference type="AlphaFoldDB" id="M7BKZ3"/>
<dbReference type="Proteomes" id="UP000031443">
    <property type="component" value="Unassembled WGS sequence"/>
</dbReference>
<sequence length="67" mass="7102">MPLVQGKPLAGRAGYGSPRVLRPPLPAAPIGLEQQPAASGSCDRTNLRTRQDYVMTSQMSSHDLIAA</sequence>
<evidence type="ECO:0000256" key="1">
    <source>
        <dbReference type="SAM" id="MobiDB-lite"/>
    </source>
</evidence>
<reference evidence="3" key="1">
    <citation type="journal article" date="2013" name="Nat. Genet.">
        <title>The draft genomes of soft-shell turtle and green sea turtle yield insights into the development and evolution of the turtle-specific body plan.</title>
        <authorList>
            <person name="Wang Z."/>
            <person name="Pascual-Anaya J."/>
            <person name="Zadissa A."/>
            <person name="Li W."/>
            <person name="Niimura Y."/>
            <person name="Huang Z."/>
            <person name="Li C."/>
            <person name="White S."/>
            <person name="Xiong Z."/>
            <person name="Fang D."/>
            <person name="Wang B."/>
            <person name="Ming Y."/>
            <person name="Chen Y."/>
            <person name="Zheng Y."/>
            <person name="Kuraku S."/>
            <person name="Pignatelli M."/>
            <person name="Herrero J."/>
            <person name="Beal K."/>
            <person name="Nozawa M."/>
            <person name="Li Q."/>
            <person name="Wang J."/>
            <person name="Zhang H."/>
            <person name="Yu L."/>
            <person name="Shigenobu S."/>
            <person name="Wang J."/>
            <person name="Liu J."/>
            <person name="Flicek P."/>
            <person name="Searle S."/>
            <person name="Wang J."/>
            <person name="Kuratani S."/>
            <person name="Yin Y."/>
            <person name="Aken B."/>
            <person name="Zhang G."/>
            <person name="Irie N."/>
        </authorList>
    </citation>
    <scope>NUCLEOTIDE SEQUENCE [LARGE SCALE GENOMIC DNA]</scope>
</reference>
<evidence type="ECO:0000313" key="3">
    <source>
        <dbReference type="Proteomes" id="UP000031443"/>
    </source>
</evidence>
<protein>
    <submittedName>
        <fullName evidence="2">Uncharacterized protein</fullName>
    </submittedName>
</protein>
<accession>M7BKZ3</accession>
<feature type="region of interest" description="Disordered" evidence="1">
    <location>
        <begin position="1"/>
        <end position="45"/>
    </location>
</feature>
<gene>
    <name evidence="2" type="ORF">UY3_10158</name>
</gene>
<dbReference type="EMBL" id="KB539130">
    <property type="protein sequence ID" value="EMP32708.1"/>
    <property type="molecule type" value="Genomic_DNA"/>
</dbReference>